<protein>
    <submittedName>
        <fullName evidence="1">Uncharacterized protein</fullName>
    </submittedName>
</protein>
<gene>
    <name evidence="1" type="ORF">XENTR_v90029577mg</name>
</gene>
<reference evidence="1" key="1">
    <citation type="submission" date="2009-11" db="EMBL/GenBank/DDBJ databases">
        <authorList>
            <consortium name="US DOE Joint Genome Institute (JGI-PGF)"/>
            <person name="Ottilar R."/>
            <person name="Schmutz J."/>
            <person name="Salamov A."/>
            <person name="Cheng J.F."/>
            <person name="Lucas S."/>
            <person name="Pitluck S."/>
            <person name="Gundlach H."/>
            <person name="Guo Y."/>
            <person name="Haberer G."/>
            <person name="Nasrallah J."/>
            <person name="Mayer K.F.X."/>
            <person name="van de Peer Y."/>
            <person name="Weigel D."/>
            <person name="Grigoriev I.V."/>
        </authorList>
    </citation>
    <scope>NUCLEOTIDE SEQUENCE</scope>
    <source>
        <strain evidence="1">Nigerian</strain>
    </source>
</reference>
<sequence>MLHSSSMCRIFLDSSSFFISSCWISSVSVSESSSFCLEMSLRSRFSRASSSSLMPLNRAVTLSVSPAATSAPSLLRSCSLWAPLSVSSLSGLSFSRTFLSFSFFFSEASLSSSTLWPRCPPGQAAGGTDTGRILTAVILQNLVMYRTFSPHEGSGGLSEYMFCRLAVPPQVGITQRSLTVQTGYNSGYRGEDTVGAGNPSLPRLRLSRTEPRCYVPQSSVPGQGGALLICGSAFRAGISPQSLLGIHHTANAAPAEVMATGQHYWISINAQADGAAQLVSQISSRHR</sequence>
<reference evidence="1" key="2">
    <citation type="journal article" date="2010" name="Science">
        <title>The genome of the Western clawed frog Xenopus tropicalis.</title>
        <authorList>
            <person name="Hellsten U."/>
            <person name="Harland R.M."/>
            <person name="Gilchrist M.J."/>
            <person name="Hendrix D."/>
            <person name="Jurka J."/>
            <person name="Kapitonov V."/>
            <person name="Ovcharenko I."/>
            <person name="Putnam N.H."/>
            <person name="Shu S."/>
            <person name="Taher L."/>
            <person name="Blitz I.L."/>
            <person name="Blumberg B."/>
            <person name="Dichmann D.S."/>
            <person name="Dubchak I."/>
            <person name="Amaya E."/>
            <person name="Detter J.C."/>
            <person name="Fletcher R."/>
            <person name="Gerhard D.S."/>
            <person name="Goodstein D."/>
            <person name="Graves T."/>
            <person name="Grigoriev I.V."/>
            <person name="Grimwood J."/>
            <person name="Kawashima T."/>
            <person name="Lindquist E."/>
            <person name="Lucas S.M."/>
            <person name="Mead P.E."/>
            <person name="Mitros T."/>
            <person name="Ogino H."/>
            <person name="Ohta Y."/>
            <person name="Poliakov A.V."/>
            <person name="Pollet N."/>
            <person name="Robert J."/>
            <person name="Salamov A."/>
            <person name="Sater A.K."/>
            <person name="Schmutz J."/>
            <person name="Terry A."/>
            <person name="Vize P.D."/>
            <person name="Warren W.C."/>
            <person name="Wells D."/>
            <person name="Wills A."/>
            <person name="Wilson R.K."/>
            <person name="Zimmerman L.B."/>
            <person name="Zorn A.M."/>
            <person name="Grainger R."/>
            <person name="Grammer T."/>
            <person name="Khokha M.K."/>
            <person name="Richardson P.M."/>
            <person name="Rokhsar D.S."/>
        </authorList>
    </citation>
    <scope>NUCLEOTIDE SEQUENCE [LARGE SCALE GENOMIC DNA]</scope>
    <source>
        <strain evidence="1">Nigerian</strain>
    </source>
</reference>
<organism evidence="1">
    <name type="scientific">Xenopus tropicalis</name>
    <name type="common">Western clawed frog</name>
    <name type="synonym">Silurana tropicalis</name>
    <dbReference type="NCBI Taxonomy" id="8364"/>
    <lineage>
        <taxon>Eukaryota</taxon>
        <taxon>Metazoa</taxon>
        <taxon>Chordata</taxon>
        <taxon>Craniata</taxon>
        <taxon>Vertebrata</taxon>
        <taxon>Euteleostomi</taxon>
        <taxon>Amphibia</taxon>
        <taxon>Batrachia</taxon>
        <taxon>Anura</taxon>
        <taxon>Pipoidea</taxon>
        <taxon>Pipidae</taxon>
        <taxon>Xenopodinae</taxon>
        <taxon>Xenopus</taxon>
        <taxon>Silurana</taxon>
    </lineage>
</organism>
<proteinExistence type="predicted"/>
<reference evidence="1" key="3">
    <citation type="submission" date="2016-05" db="EMBL/GenBank/DDBJ databases">
        <title>WGS assembly of Xenopus tropicalis.</title>
        <authorList>
            <person name="Sessions A."/>
            <person name="Jenkins J."/>
            <person name="Mitros T."/>
            <person name="Lyons J.T."/>
            <person name="Dichmann D.S."/>
            <person name="Robert J."/>
            <person name="Harland R.M."/>
            <person name="Rokhsar D.S."/>
        </authorList>
    </citation>
    <scope>NUCLEOTIDE SEQUENCE</scope>
    <source>
        <strain evidence="1">Nigerian</strain>
    </source>
</reference>
<dbReference type="EMBL" id="KV460385">
    <property type="protein sequence ID" value="OCA19216.1"/>
    <property type="molecule type" value="Genomic_DNA"/>
</dbReference>
<name>A0A1B8Y8D8_XENTR</name>
<dbReference type="AlphaFoldDB" id="A0A1B8Y8D8"/>
<accession>A0A1B8Y8D8</accession>
<evidence type="ECO:0000313" key="1">
    <source>
        <dbReference type="EMBL" id="OCA19216.1"/>
    </source>
</evidence>